<dbReference type="InterPro" id="IPR026444">
    <property type="entry name" value="Secre_tail"/>
</dbReference>
<dbReference type="InterPro" id="IPR025667">
    <property type="entry name" value="SprB_repeat"/>
</dbReference>
<gene>
    <name evidence="3" type="ORF">IPP15_06430</name>
</gene>
<keyword evidence="1" id="KW-0732">Signal</keyword>
<comment type="caution">
    <text evidence="3">The sequence shown here is derived from an EMBL/GenBank/DDBJ whole genome shotgun (WGS) entry which is preliminary data.</text>
</comment>
<name>A0A9D7SS22_9BACT</name>
<dbReference type="Pfam" id="PF13573">
    <property type="entry name" value="SprB"/>
    <property type="match status" value="4"/>
</dbReference>
<reference evidence="3 4" key="1">
    <citation type="submission" date="2020-10" db="EMBL/GenBank/DDBJ databases">
        <title>Connecting structure to function with the recovery of over 1000 high-quality activated sludge metagenome-assembled genomes encoding full-length rRNA genes using long-read sequencing.</title>
        <authorList>
            <person name="Singleton C.M."/>
            <person name="Petriglieri F."/>
            <person name="Kristensen J.M."/>
            <person name="Kirkegaard R.H."/>
            <person name="Michaelsen T.Y."/>
            <person name="Andersen M.H."/>
            <person name="Karst S.M."/>
            <person name="Dueholm M.S."/>
            <person name="Nielsen P.H."/>
            <person name="Albertsen M."/>
        </authorList>
    </citation>
    <scope>NUCLEOTIDE SEQUENCE [LARGE SCALE GENOMIC DNA]</scope>
    <source>
        <strain evidence="3">Ribe_18-Q3-R11-54_MAXAC.273</strain>
    </source>
</reference>
<accession>A0A9D7SS22</accession>
<sequence>MRKIFLFTMLSCFSPWLSSAQTQPGHTTSKGASGKLKISSSLMVTATGVNGTSFCAPNGSATANVTGGTSPYYYLWNTGSTEAIITNLDAGTYRVTVTDASSTSVTGSVSITNAYPIIVNASATNETGLNAHNGTATALPTGGIGPYSFAWSNGSAAFMVVNLAPGVYTVTITDASGCTATENVIVNAFGCPVLSIGANLVNPPCYGVCNGSIQIHAVGNGTPPYSYLWSNGTIGPLLTDLCPGYVSASVIDDNGCGAAETFLITQPSQVFAGAMSSGETGPATTDGKAWAIPYGGTGSYTYHWNTSSTDSLITGLIPGMYTVTVSDANACSATQTVTVNMFGCTTVDGNSLGTSCFGICDGSITVTLNNPLPPVMYLWENGSTLSPRTGLCAGSYSVTATDAAGCSASGIFSVTQPFPLNANSGNTDETATHANTGIAWSAPIGGTAPYSYLWSNGSVDSLITNLSPGAYFLTVTDANGCTDQDFALISAFQCIGSHTFLSVQPTCHASCDGNASAIISDTTVAISYLWSTGETTSSISNLCAGAYGLTITNEDLGCIDDSFTFELHPPDSLGLIVDQITHITDSTTASVSIHAQGGTNPYSYHWTGPGGFTSTSKDINVILPGNYFIVITDAHGCVLMDTIVIEDNSTVGIPEPKQFEIEVYPNPARDRLFIKTFNPNSYTLQIINPEGRIIYASRDEKEIDLQHIGAGIYILKISSAEKYFIEPLVIFR</sequence>
<evidence type="ECO:0000256" key="1">
    <source>
        <dbReference type="SAM" id="SignalP"/>
    </source>
</evidence>
<dbReference type="Proteomes" id="UP000808337">
    <property type="component" value="Unassembled WGS sequence"/>
</dbReference>
<dbReference type="AlphaFoldDB" id="A0A9D7SS22"/>
<organism evidence="3 4">
    <name type="scientific">Candidatus Opimibacter skivensis</name>
    <dbReference type="NCBI Taxonomy" id="2982028"/>
    <lineage>
        <taxon>Bacteria</taxon>
        <taxon>Pseudomonadati</taxon>
        <taxon>Bacteroidota</taxon>
        <taxon>Saprospiria</taxon>
        <taxon>Saprospirales</taxon>
        <taxon>Saprospiraceae</taxon>
        <taxon>Candidatus Opimibacter</taxon>
    </lineage>
</organism>
<proteinExistence type="predicted"/>
<dbReference type="NCBIfam" id="TIGR04183">
    <property type="entry name" value="Por_Secre_tail"/>
    <property type="match status" value="1"/>
</dbReference>
<dbReference type="Pfam" id="PF18962">
    <property type="entry name" value="Por_Secre_tail"/>
    <property type="match status" value="1"/>
</dbReference>
<protein>
    <submittedName>
        <fullName evidence="3">T9SS type A sorting domain-containing protein</fullName>
    </submittedName>
</protein>
<feature type="signal peptide" evidence="1">
    <location>
        <begin position="1"/>
        <end position="20"/>
    </location>
</feature>
<feature type="domain" description="Secretion system C-terminal sorting" evidence="2">
    <location>
        <begin position="663"/>
        <end position="730"/>
    </location>
</feature>
<dbReference type="Gene3D" id="2.60.40.10">
    <property type="entry name" value="Immunoglobulins"/>
    <property type="match status" value="1"/>
</dbReference>
<evidence type="ECO:0000313" key="3">
    <source>
        <dbReference type="EMBL" id="MBK9982053.1"/>
    </source>
</evidence>
<dbReference type="Gene3D" id="2.60.40.740">
    <property type="match status" value="4"/>
</dbReference>
<feature type="chain" id="PRO_5038429087" evidence="1">
    <location>
        <begin position="21"/>
        <end position="732"/>
    </location>
</feature>
<dbReference type="InterPro" id="IPR013783">
    <property type="entry name" value="Ig-like_fold"/>
</dbReference>
<dbReference type="EMBL" id="JADKGY010000001">
    <property type="protein sequence ID" value="MBK9982053.1"/>
    <property type="molecule type" value="Genomic_DNA"/>
</dbReference>
<evidence type="ECO:0000313" key="4">
    <source>
        <dbReference type="Proteomes" id="UP000808337"/>
    </source>
</evidence>
<evidence type="ECO:0000259" key="2">
    <source>
        <dbReference type="Pfam" id="PF18962"/>
    </source>
</evidence>